<gene>
    <name evidence="1" type="ORF">LCGC14_1236050</name>
</gene>
<accession>A0A0F9NPB3</accession>
<name>A0A0F9NPB3_9ZZZZ</name>
<evidence type="ECO:0000313" key="1">
    <source>
        <dbReference type="EMBL" id="KKM90700.1"/>
    </source>
</evidence>
<sequence length="166" mass="17864">MANKRPISEYRTSLTENNFTGSDTVLSTTQYQDVWNYTVPAGQIIFFGSGRINLGVDDRGIYSSKLSTSVPAQITPYTARVVLRDANGINQRFIREDLDDAIDIANSGVTGTKVGKGGDTGNEGQLPFVEEDQVIAITVKSLETSPSTVSASDSEITVPVTIQAIK</sequence>
<organism evidence="1">
    <name type="scientific">marine sediment metagenome</name>
    <dbReference type="NCBI Taxonomy" id="412755"/>
    <lineage>
        <taxon>unclassified sequences</taxon>
        <taxon>metagenomes</taxon>
        <taxon>ecological metagenomes</taxon>
    </lineage>
</organism>
<dbReference type="EMBL" id="LAZR01006640">
    <property type="protein sequence ID" value="KKM90700.1"/>
    <property type="molecule type" value="Genomic_DNA"/>
</dbReference>
<proteinExistence type="predicted"/>
<comment type="caution">
    <text evidence="1">The sequence shown here is derived from an EMBL/GenBank/DDBJ whole genome shotgun (WGS) entry which is preliminary data.</text>
</comment>
<reference evidence="1" key="1">
    <citation type="journal article" date="2015" name="Nature">
        <title>Complex archaea that bridge the gap between prokaryotes and eukaryotes.</title>
        <authorList>
            <person name="Spang A."/>
            <person name="Saw J.H."/>
            <person name="Jorgensen S.L."/>
            <person name="Zaremba-Niedzwiedzka K."/>
            <person name="Martijn J."/>
            <person name="Lind A.E."/>
            <person name="van Eijk R."/>
            <person name="Schleper C."/>
            <person name="Guy L."/>
            <person name="Ettema T.J."/>
        </authorList>
    </citation>
    <scope>NUCLEOTIDE SEQUENCE</scope>
</reference>
<protein>
    <submittedName>
        <fullName evidence="1">Uncharacterized protein</fullName>
    </submittedName>
</protein>
<dbReference type="AlphaFoldDB" id="A0A0F9NPB3"/>